<dbReference type="Gene3D" id="3.40.50.1820">
    <property type="entry name" value="alpha/beta hydrolase"/>
    <property type="match status" value="1"/>
</dbReference>
<feature type="compositionally biased region" description="Polar residues" evidence="2">
    <location>
        <begin position="893"/>
        <end position="904"/>
    </location>
</feature>
<dbReference type="InterPro" id="IPR050955">
    <property type="entry name" value="Plant_Biomass_Hydrol_Est"/>
</dbReference>
<dbReference type="PANTHER" id="PTHR43037:SF1">
    <property type="entry name" value="BLL1128 PROTEIN"/>
    <property type="match status" value="1"/>
</dbReference>
<dbReference type="EMBL" id="CP036281">
    <property type="protein sequence ID" value="QDU80402.1"/>
    <property type="molecule type" value="Genomic_DNA"/>
</dbReference>
<name>A0A518CME8_9PLAN</name>
<dbReference type="RefSeq" id="WP_197440639.1">
    <property type="nucleotide sequence ID" value="NZ_CP036281.1"/>
</dbReference>
<dbReference type="InterPro" id="IPR000801">
    <property type="entry name" value="Esterase-like"/>
</dbReference>
<accession>A0A518CME8</accession>
<gene>
    <name evidence="3" type="ORF">Pla110_21310</name>
</gene>
<sequence>MSWCSRVMVCRWKVWLLVLLLCLVLVPLQQAVAEPGFPPDSVFKLKTFEDQRGVHKYSLFLPEGYTDSKKWPVVLFLHGAGERGTDGASPTRVGLGAALQERPENYPFIAVFPQVEDTTGRYLEGWVAESSDGKKAIQILDAVINEYSVDRDHQILTGWSMGGYGVWSLAAATPDRWSAIMPLSGGGDPEWAAKLSNTPIWNVHGEHDFVVLPEESRKMEAAFKALKENHQTYFSYITNGAHDIWKNVYGYTGVVKWLLNPVPENRVDLTLAEALIKTLPAPFVPALELHRAAKIRVGNEALEMFSYAVPSRIPTDMLSGQLENIQTTTEVEGYAFNVVFGGVSYQAQLKRVLLQTTPDKLLSIKLGFERIALTLGNTAVQGRRHSANAGPIQVTLGTREPLWLDIRVEPYLESGRIKLRNRGANLILDHNNMQVSLPAGITVEGLGMTRERVSRGLVNGLYNSRGRFQQEIQQLAPRIVRELEKRLDLNEIVKDSSSVWPLPVYAPRIKMRPNSISVDSNGFSLGLDFLVASYVDHEPSESPRIVENEDNLEVGTGPALEIVLATNTMTEAMRLMIEEGISFVDVEDIPGTAFDRWADRAFWKQILADEGKPFPDAHTRVRMSINAPLEFGPHVDASIDPALTVAENVTAGEAELLSVSHSRLALTDVRLTLMTKDPKRFSQRWKPCCTLQFDLSQQFDFTFVKPSHTQREIRVGLSDPMQVTVKLVSEDGKQSPLASEEKAILEFRTAMQNWLGKATRQSMAVPDLDMESAGLRASRLALHKDQLVVDFETPVVRVINTSKEQQRYQTRGPYSSWSEDWVLEPGKTHLFTVPYPMLYRRNAGEVQELYTLPLGADAEFRDVAGVNPESQVGRLFLKQRQVVQDPTDDKEQMTTSGPDLGQAQ</sequence>
<evidence type="ECO:0000256" key="1">
    <source>
        <dbReference type="ARBA" id="ARBA00022729"/>
    </source>
</evidence>
<dbReference type="SUPFAM" id="SSF53474">
    <property type="entry name" value="alpha/beta-Hydrolases"/>
    <property type="match status" value="1"/>
</dbReference>
<dbReference type="AlphaFoldDB" id="A0A518CME8"/>
<keyword evidence="3" id="KW-0378">Hydrolase</keyword>
<evidence type="ECO:0000313" key="3">
    <source>
        <dbReference type="EMBL" id="QDU80402.1"/>
    </source>
</evidence>
<organism evidence="3 4">
    <name type="scientific">Polystyrenella longa</name>
    <dbReference type="NCBI Taxonomy" id="2528007"/>
    <lineage>
        <taxon>Bacteria</taxon>
        <taxon>Pseudomonadati</taxon>
        <taxon>Planctomycetota</taxon>
        <taxon>Planctomycetia</taxon>
        <taxon>Planctomycetales</taxon>
        <taxon>Planctomycetaceae</taxon>
        <taxon>Polystyrenella</taxon>
    </lineage>
</organism>
<dbReference type="KEGG" id="plon:Pla110_21310"/>
<dbReference type="Proteomes" id="UP000317178">
    <property type="component" value="Chromosome"/>
</dbReference>
<keyword evidence="4" id="KW-1185">Reference proteome</keyword>
<proteinExistence type="predicted"/>
<evidence type="ECO:0000313" key="4">
    <source>
        <dbReference type="Proteomes" id="UP000317178"/>
    </source>
</evidence>
<dbReference type="GO" id="GO:0016787">
    <property type="term" value="F:hydrolase activity"/>
    <property type="evidence" value="ECO:0007669"/>
    <property type="project" value="UniProtKB-KW"/>
</dbReference>
<dbReference type="InterPro" id="IPR029058">
    <property type="entry name" value="AB_hydrolase_fold"/>
</dbReference>
<keyword evidence="1" id="KW-0732">Signal</keyword>
<reference evidence="3 4" key="1">
    <citation type="submission" date="2019-02" db="EMBL/GenBank/DDBJ databases">
        <title>Deep-cultivation of Planctomycetes and their phenomic and genomic characterization uncovers novel biology.</title>
        <authorList>
            <person name="Wiegand S."/>
            <person name="Jogler M."/>
            <person name="Boedeker C."/>
            <person name="Pinto D."/>
            <person name="Vollmers J."/>
            <person name="Rivas-Marin E."/>
            <person name="Kohn T."/>
            <person name="Peeters S.H."/>
            <person name="Heuer A."/>
            <person name="Rast P."/>
            <person name="Oberbeckmann S."/>
            <person name="Bunk B."/>
            <person name="Jeske O."/>
            <person name="Meyerdierks A."/>
            <person name="Storesund J.E."/>
            <person name="Kallscheuer N."/>
            <person name="Luecker S."/>
            <person name="Lage O.M."/>
            <person name="Pohl T."/>
            <person name="Merkel B.J."/>
            <person name="Hornburger P."/>
            <person name="Mueller R.-W."/>
            <person name="Bruemmer F."/>
            <person name="Labrenz M."/>
            <person name="Spormann A.M."/>
            <person name="Op den Camp H."/>
            <person name="Overmann J."/>
            <person name="Amann R."/>
            <person name="Jetten M.S.M."/>
            <person name="Mascher T."/>
            <person name="Medema M.H."/>
            <person name="Devos D.P."/>
            <person name="Kaster A.-K."/>
            <person name="Ovreas L."/>
            <person name="Rohde M."/>
            <person name="Galperin M.Y."/>
            <person name="Jogler C."/>
        </authorList>
    </citation>
    <scope>NUCLEOTIDE SEQUENCE [LARGE SCALE GENOMIC DNA]</scope>
    <source>
        <strain evidence="3 4">Pla110</strain>
    </source>
</reference>
<protein>
    <submittedName>
        <fullName evidence="3">Alpha/beta hydrolase family protein</fullName>
    </submittedName>
</protein>
<dbReference type="Pfam" id="PF00756">
    <property type="entry name" value="Esterase"/>
    <property type="match status" value="1"/>
</dbReference>
<feature type="region of interest" description="Disordered" evidence="2">
    <location>
        <begin position="881"/>
        <end position="904"/>
    </location>
</feature>
<dbReference type="PANTHER" id="PTHR43037">
    <property type="entry name" value="UNNAMED PRODUCT-RELATED"/>
    <property type="match status" value="1"/>
</dbReference>
<evidence type="ECO:0000256" key="2">
    <source>
        <dbReference type="SAM" id="MobiDB-lite"/>
    </source>
</evidence>